<dbReference type="AlphaFoldDB" id="A0A316C1V8"/>
<name>A0A316C1V8_PSESE</name>
<accession>A0A316C1V8</accession>
<organism evidence="1 2">
    <name type="scientific">Pseudaminobacter salicylatoxidans</name>
    <dbReference type="NCBI Taxonomy" id="93369"/>
    <lineage>
        <taxon>Bacteria</taxon>
        <taxon>Pseudomonadati</taxon>
        <taxon>Pseudomonadota</taxon>
        <taxon>Alphaproteobacteria</taxon>
        <taxon>Hyphomicrobiales</taxon>
        <taxon>Phyllobacteriaceae</taxon>
        <taxon>Pseudaminobacter</taxon>
    </lineage>
</organism>
<protein>
    <submittedName>
        <fullName evidence="1">Uncharacterized protein</fullName>
    </submittedName>
</protein>
<comment type="caution">
    <text evidence="1">The sequence shown here is derived from an EMBL/GenBank/DDBJ whole genome shotgun (WGS) entry which is preliminary data.</text>
</comment>
<evidence type="ECO:0000313" key="2">
    <source>
        <dbReference type="Proteomes" id="UP000245396"/>
    </source>
</evidence>
<evidence type="ECO:0000313" key="1">
    <source>
        <dbReference type="EMBL" id="PWJ81514.1"/>
    </source>
</evidence>
<dbReference type="EMBL" id="QGGG01000010">
    <property type="protein sequence ID" value="PWJ81514.1"/>
    <property type="molecule type" value="Genomic_DNA"/>
</dbReference>
<proteinExistence type="predicted"/>
<sequence>MSTTTTEAPKTYRLSSSPFLNAPGLIAWAKNGYKFERDRKNMIDVVCGTWGGLPRDAVEALLTGSIQQDLDGDTVVFTFSPPVGACAKDS</sequence>
<dbReference type="OrthoDB" id="7774282at2"/>
<dbReference type="Proteomes" id="UP000245396">
    <property type="component" value="Unassembled WGS sequence"/>
</dbReference>
<gene>
    <name evidence="1" type="ORF">C7441_11046</name>
</gene>
<reference evidence="1 2" key="1">
    <citation type="submission" date="2018-05" db="EMBL/GenBank/DDBJ databases">
        <title>Genomic Encyclopedia of Type Strains, Phase IV (KMG-IV): sequencing the most valuable type-strain genomes for metagenomic binning, comparative biology and taxonomic classification.</title>
        <authorList>
            <person name="Goeker M."/>
        </authorList>
    </citation>
    <scope>NUCLEOTIDE SEQUENCE [LARGE SCALE GENOMIC DNA]</scope>
    <source>
        <strain evidence="1 2">DSM 6986</strain>
    </source>
</reference>
<dbReference type="RefSeq" id="WP_109613491.1">
    <property type="nucleotide sequence ID" value="NZ_QGGG01000010.1"/>
</dbReference>
<keyword evidence="2" id="KW-1185">Reference proteome</keyword>